<feature type="compositionally biased region" description="Low complexity" evidence="13">
    <location>
        <begin position="643"/>
        <end position="656"/>
    </location>
</feature>
<evidence type="ECO:0000256" key="4">
    <source>
        <dbReference type="ARBA" id="ARBA00022670"/>
    </source>
</evidence>
<dbReference type="STRING" id="1094619.G4ZXD8"/>
<dbReference type="InterPro" id="IPR038765">
    <property type="entry name" value="Papain-like_cys_pep_sf"/>
</dbReference>
<dbReference type="PROSITE" id="PS50271">
    <property type="entry name" value="ZF_UBP"/>
    <property type="match status" value="1"/>
</dbReference>
<dbReference type="EMBL" id="JH159157">
    <property type="protein sequence ID" value="EGZ12554.1"/>
    <property type="molecule type" value="Genomic_DNA"/>
</dbReference>
<dbReference type="GO" id="GO:0005829">
    <property type="term" value="C:cytosol"/>
    <property type="evidence" value="ECO:0007669"/>
    <property type="project" value="TreeGrafter"/>
</dbReference>
<comment type="similarity">
    <text evidence="2">Belongs to the peptidase C19 family.</text>
</comment>
<dbReference type="InParanoid" id="G4ZXD8"/>
<evidence type="ECO:0000256" key="13">
    <source>
        <dbReference type="SAM" id="MobiDB-lite"/>
    </source>
</evidence>
<feature type="compositionally biased region" description="Basic residues" evidence="13">
    <location>
        <begin position="1699"/>
        <end position="1710"/>
    </location>
</feature>
<keyword evidence="12" id="KW-0175">Coiled coil</keyword>
<evidence type="ECO:0000256" key="3">
    <source>
        <dbReference type="ARBA" id="ARBA00012759"/>
    </source>
</evidence>
<organism evidence="16 17">
    <name type="scientific">Phytophthora sojae (strain P6497)</name>
    <name type="common">Soybean stem and root rot agent</name>
    <name type="synonym">Phytophthora megasperma f. sp. glycines</name>
    <dbReference type="NCBI Taxonomy" id="1094619"/>
    <lineage>
        <taxon>Eukaryota</taxon>
        <taxon>Sar</taxon>
        <taxon>Stramenopiles</taxon>
        <taxon>Oomycota</taxon>
        <taxon>Peronosporomycetes</taxon>
        <taxon>Peronosporales</taxon>
        <taxon>Peronosporaceae</taxon>
        <taxon>Phytophthora</taxon>
    </lineage>
</organism>
<accession>G4ZXD8</accession>
<dbReference type="GO" id="GO:0016579">
    <property type="term" value="P:protein deubiquitination"/>
    <property type="evidence" value="ECO:0007669"/>
    <property type="project" value="InterPro"/>
</dbReference>
<dbReference type="SUPFAM" id="SSF57850">
    <property type="entry name" value="RING/U-box"/>
    <property type="match status" value="1"/>
</dbReference>
<dbReference type="Gene3D" id="3.90.70.10">
    <property type="entry name" value="Cysteine proteinases"/>
    <property type="match status" value="1"/>
</dbReference>
<keyword evidence="6 11" id="KW-0863">Zinc-finger</keyword>
<feature type="compositionally biased region" description="Low complexity" evidence="13">
    <location>
        <begin position="1156"/>
        <end position="1168"/>
    </location>
</feature>
<sequence length="1847" mass="202384">MEATQSGDSSSNKKATAATSASDLKTVCRVTAIQSAGPSQPADNTVDTVTGKHCADLAQRSNRLALLKRASLSDICQADAWAKPAVAGVTSDLVAFVAIWAFAAPLPEAAAAVDPPKKKRGCKVKPKNAPEYMVRKLQPPPAFNKSVSSVAKRVCQAGAGNTFCNKWPQTRALSAVKAQTHQGGRYMLNTVPSHHAGPYSAGRSPRAIITNTRSAQGSRGGLSRMAGDKSCRHVGQAVRAPEFRRELKKRAQLLCEGCAAPSRASLAASRRSSSQSLSSSTSSAASAEDPQAAALRSWDEYAEATDLLVCVSCGFVGCFSDGHFSLHLQSHPKHFVGLQLAARTFWCEPCNLEIPEDARAKVESARQEFCAALDEIAAKKRRQLRNQMRAAVSPIATPNGSAHNLLELEAHADTPPVPRGALALETKPREDVEDQSSSNGAALLNMPLRTKARDDKARRRMLKTAMHKREPVQTISIPQSSGAEDAAANGERELPNTVLGFTNLGNTCYFNASMQALLTATHYFPEHTHIEEVLEMNNAPITTTFTMLHETVKKRARKALAGESPSDKRGKSSRSSRSRSSSSSVLTVAPLLKEMRSKFSQFRGSYQQDAHELFTSFLWAVDEEMDPPLPPSDEPADEGTKDSVTNSSVSTVTSSELPDDDGDDSSRRNGTWPEEDVTDNEMTEEGEQETEEEGSESDADNSEQEETKQIFVKTETGETISMQVPKSATVKEVQHLLAKRLNLNEEDMMLDASKVETTRATLSSRPSAVLHARAEKRKMYSRLNFTRNLFGGALTTAVTCKACGNRTEIVEDAFHLSVSVPDGRHHELATTDCLDNFVTETQLLVEANNGYDCEKCSRQTKVRSAAGRFIRKKRLGSNAEPEMEVVLRDASMQMFVSALPRVLVVHIKRLARSRKITQHISFDEKLDITPYVSDTLRQGGGDAKNHSLCYELIAVVVHMGNKRSGHYVAYVSRSRRREALLLRSRSRLTSEDGATAAPEVLTPKNSDGSTRTWYYVSDTVVKRVPFEQVLNTEAQDVGADGTSLSEDNEEENKWRQELNDFRAAMGEAEETCVFLVEDLLAAIFQEMQVRSENASLFATSARRMCAQAFESVDMSAFEPSDSLDRIPGPTQHEPSGRQQILKPHSKWAPSPRSRRNLSPEASALESSLPAPPPPLLFLRRLSNFLENRADRAGLELQRFNLSEAILSLTGKRKLLGVGNADGVDYGEWCISVDHVSAFLQILLAKGLVSAVPSTIQFVMGANREALEKKMHSQTRVALPHIQQFVQKALLTAEEEEESSREQRSQPPLFPASKPKAKVDSESTPRSRIFQTEVPFIKVNFSALLKRTMAIPEQPEVGPEQELLSSYMEEVAPRAIEMDRRAPGQVATKAALSAANPSQRAISRKVLLMMAPSPRQGSRWKTVRHKLIVPPADEAGADGVMTITAEADMELHLAGDKPPVPAPPTHGTSAERKAPGLAVQTTESEEMPDAAALSNIFSLGTPRQLSALELARRNDLLAQLEREAARAQRRASTTLIASMSLGGPSVGRDSDEAMRPSQADHQHFQAYVAANSVVTMGVTSDGHSGALSPTRPQQNDQAGAAQHRGRANFVRSKFELERDTLPFTVSDGNAHAREEQERLSAAMCSPIKRPRASVVVPTPPPETPGRPIQTASTLAHLPQLDSSRLAVGVSAVVRGVEKRGPRRNPSRKSRLQLHNYSTAFDGVDDQDETEASPHRKHVAFKFQNSADNEKRASEATPPKAQAQRKRSPPKTKQAVWEAKTRSPPRSRNPYFASGRNFRKIQRCVYEEDEEETSSARRLKQEEQAANLFRQPMAAPRRNVLPTTSELDE</sequence>
<keyword evidence="8" id="KW-0378">Hydrolase</keyword>
<feature type="region of interest" description="Disordered" evidence="13">
    <location>
        <begin position="1824"/>
        <end position="1847"/>
    </location>
</feature>
<dbReference type="EC" id="3.4.19.12" evidence="3"/>
<dbReference type="Proteomes" id="UP000002640">
    <property type="component" value="Unassembled WGS sequence"/>
</dbReference>
<evidence type="ECO:0000256" key="12">
    <source>
        <dbReference type="SAM" id="Coils"/>
    </source>
</evidence>
<dbReference type="InterPro" id="IPR001394">
    <property type="entry name" value="Peptidase_C19_UCH"/>
</dbReference>
<keyword evidence="5" id="KW-0479">Metal-binding</keyword>
<keyword evidence="17" id="KW-1185">Reference proteome</keyword>
<feature type="region of interest" description="Disordered" evidence="13">
    <location>
        <begin position="266"/>
        <end position="289"/>
    </location>
</feature>
<evidence type="ECO:0000256" key="1">
    <source>
        <dbReference type="ARBA" id="ARBA00000707"/>
    </source>
</evidence>
<dbReference type="Gene3D" id="3.10.20.90">
    <property type="entry name" value="Phosphatidylinositol 3-kinase Catalytic Subunit, Chain A, domain 1"/>
    <property type="match status" value="1"/>
</dbReference>
<evidence type="ECO:0000256" key="2">
    <source>
        <dbReference type="ARBA" id="ARBA00009085"/>
    </source>
</evidence>
<evidence type="ECO:0000256" key="5">
    <source>
        <dbReference type="ARBA" id="ARBA00022723"/>
    </source>
</evidence>
<dbReference type="Pfam" id="PF02148">
    <property type="entry name" value="zf-UBP"/>
    <property type="match status" value="1"/>
</dbReference>
<keyword evidence="9" id="KW-0788">Thiol protease</keyword>
<dbReference type="InterPro" id="IPR029071">
    <property type="entry name" value="Ubiquitin-like_domsf"/>
</dbReference>
<dbReference type="CDD" id="cd17039">
    <property type="entry name" value="Ubl_ubiquitin_like"/>
    <property type="match status" value="1"/>
</dbReference>
<dbReference type="KEGG" id="psoj:PHYSODRAFT_249093"/>
<evidence type="ECO:0000256" key="8">
    <source>
        <dbReference type="ARBA" id="ARBA00022801"/>
    </source>
</evidence>
<feature type="region of interest" description="Disordered" evidence="13">
    <location>
        <begin position="1292"/>
        <end position="1324"/>
    </location>
</feature>
<feature type="region of interest" description="Disordered" evidence="13">
    <location>
        <begin position="556"/>
        <end position="586"/>
    </location>
</feature>
<dbReference type="PROSITE" id="PS00972">
    <property type="entry name" value="USP_1"/>
    <property type="match status" value="1"/>
</dbReference>
<dbReference type="GO" id="GO:0008270">
    <property type="term" value="F:zinc ion binding"/>
    <property type="evidence" value="ECO:0007669"/>
    <property type="project" value="UniProtKB-KW"/>
</dbReference>
<evidence type="ECO:0000259" key="14">
    <source>
        <dbReference type="PROSITE" id="PS50235"/>
    </source>
</evidence>
<dbReference type="Pfam" id="PF00443">
    <property type="entry name" value="UCH"/>
    <property type="match status" value="1"/>
</dbReference>
<evidence type="ECO:0000256" key="9">
    <source>
        <dbReference type="ARBA" id="ARBA00022807"/>
    </source>
</evidence>
<dbReference type="InterPro" id="IPR018200">
    <property type="entry name" value="USP_CS"/>
</dbReference>
<reference evidence="16 17" key="1">
    <citation type="journal article" date="2006" name="Science">
        <title>Phytophthora genome sequences uncover evolutionary origins and mechanisms of pathogenesis.</title>
        <authorList>
            <person name="Tyler B.M."/>
            <person name="Tripathy S."/>
            <person name="Zhang X."/>
            <person name="Dehal P."/>
            <person name="Jiang R.H."/>
            <person name="Aerts A."/>
            <person name="Arredondo F.D."/>
            <person name="Baxter L."/>
            <person name="Bensasson D."/>
            <person name="Beynon J.L."/>
            <person name="Chapman J."/>
            <person name="Damasceno C.M."/>
            <person name="Dorrance A.E."/>
            <person name="Dou D."/>
            <person name="Dickerman A.W."/>
            <person name="Dubchak I.L."/>
            <person name="Garbelotto M."/>
            <person name="Gijzen M."/>
            <person name="Gordon S.G."/>
            <person name="Govers F."/>
            <person name="Grunwald N.J."/>
            <person name="Huang W."/>
            <person name="Ivors K.L."/>
            <person name="Jones R.W."/>
            <person name="Kamoun S."/>
            <person name="Krampis K."/>
            <person name="Lamour K.H."/>
            <person name="Lee M.K."/>
            <person name="McDonald W.H."/>
            <person name="Medina M."/>
            <person name="Meijer H.J."/>
            <person name="Nordberg E.K."/>
            <person name="Maclean D.J."/>
            <person name="Ospina-Giraldo M.D."/>
            <person name="Morris P.F."/>
            <person name="Phuntumart V."/>
            <person name="Putnam N.H."/>
            <person name="Rash S."/>
            <person name="Rose J.K."/>
            <person name="Sakihama Y."/>
            <person name="Salamov A.A."/>
            <person name="Savidor A."/>
            <person name="Scheuring C.F."/>
            <person name="Smith B.M."/>
            <person name="Sobral B.W."/>
            <person name="Terry A."/>
            <person name="Torto-Alalibo T.A."/>
            <person name="Win J."/>
            <person name="Xu Z."/>
            <person name="Zhang H."/>
            <person name="Grigoriev I.V."/>
            <person name="Rokhsar D.S."/>
            <person name="Boore J.L."/>
        </authorList>
    </citation>
    <scope>NUCLEOTIDE SEQUENCE [LARGE SCALE GENOMIC DNA]</scope>
    <source>
        <strain evidence="16 17">P6497</strain>
    </source>
</reference>
<dbReference type="InterPro" id="IPR050164">
    <property type="entry name" value="Peptidase_C19"/>
</dbReference>
<protein>
    <recommendedName>
        <fullName evidence="3">ubiquitinyl hydrolase 1</fullName>
        <ecNumber evidence="3">3.4.19.12</ecNumber>
    </recommendedName>
</protein>
<keyword evidence="7" id="KW-0833">Ubl conjugation pathway</keyword>
<dbReference type="SUPFAM" id="SSF54001">
    <property type="entry name" value="Cysteine proteinases"/>
    <property type="match status" value="1"/>
</dbReference>
<dbReference type="PANTHER" id="PTHR24006:SF888">
    <property type="entry name" value="UBIQUITIN CARBOXYL-TERMINAL HYDROLASE 30"/>
    <property type="match status" value="1"/>
</dbReference>
<comment type="catalytic activity">
    <reaction evidence="1">
        <text>Thiol-dependent hydrolysis of ester, thioester, amide, peptide and isopeptide bonds formed by the C-terminal Gly of ubiquitin (a 76-residue protein attached to proteins as an intracellular targeting signal).</text>
        <dbReference type="EC" id="3.4.19.12"/>
    </reaction>
</comment>
<dbReference type="InterPro" id="IPR013083">
    <property type="entry name" value="Znf_RING/FYVE/PHD"/>
</dbReference>
<dbReference type="PROSITE" id="PS50235">
    <property type="entry name" value="USP_3"/>
    <property type="match status" value="1"/>
</dbReference>
<name>G4ZXD8_PHYSP</name>
<feature type="region of interest" description="Disordered" evidence="13">
    <location>
        <begin position="1118"/>
        <end position="1168"/>
    </location>
</feature>
<evidence type="ECO:0000256" key="6">
    <source>
        <dbReference type="ARBA" id="ARBA00022771"/>
    </source>
</evidence>
<dbReference type="RefSeq" id="XP_009532887.1">
    <property type="nucleotide sequence ID" value="XM_009534592.1"/>
</dbReference>
<dbReference type="GO" id="GO:0005634">
    <property type="term" value="C:nucleus"/>
    <property type="evidence" value="ECO:0007669"/>
    <property type="project" value="TreeGrafter"/>
</dbReference>
<feature type="region of interest" description="Disordered" evidence="13">
    <location>
        <begin position="1579"/>
        <end position="1603"/>
    </location>
</feature>
<dbReference type="SUPFAM" id="SSF54236">
    <property type="entry name" value="Ubiquitin-like"/>
    <property type="match status" value="1"/>
</dbReference>
<proteinExistence type="inferred from homology"/>
<evidence type="ECO:0000313" key="16">
    <source>
        <dbReference type="EMBL" id="EGZ12554.1"/>
    </source>
</evidence>
<evidence type="ECO:0000313" key="17">
    <source>
        <dbReference type="Proteomes" id="UP000002640"/>
    </source>
</evidence>
<dbReference type="GO" id="GO:0004843">
    <property type="term" value="F:cysteine-type deubiquitinase activity"/>
    <property type="evidence" value="ECO:0007669"/>
    <property type="project" value="UniProtKB-EC"/>
</dbReference>
<feature type="region of interest" description="Disordered" evidence="13">
    <location>
        <begin position="1454"/>
        <end position="1475"/>
    </location>
</feature>
<dbReference type="GeneID" id="20637890"/>
<evidence type="ECO:0000256" key="11">
    <source>
        <dbReference type="PROSITE-ProRule" id="PRU00502"/>
    </source>
</evidence>
<evidence type="ECO:0000259" key="15">
    <source>
        <dbReference type="PROSITE" id="PS50271"/>
    </source>
</evidence>
<dbReference type="InterPro" id="IPR001607">
    <property type="entry name" value="Znf_UBP"/>
</dbReference>
<dbReference type="InterPro" id="IPR028889">
    <property type="entry name" value="USP"/>
</dbReference>
<feature type="compositionally biased region" description="Acidic residues" evidence="13">
    <location>
        <begin position="673"/>
        <end position="704"/>
    </location>
</feature>
<keyword evidence="10" id="KW-0862">Zinc</keyword>
<gene>
    <name evidence="16" type="ORF">PHYSODRAFT_249093</name>
</gene>
<dbReference type="PANTHER" id="PTHR24006">
    <property type="entry name" value="UBIQUITIN CARBOXYL-TERMINAL HYDROLASE"/>
    <property type="match status" value="1"/>
</dbReference>
<feature type="coiled-coil region" evidence="12">
    <location>
        <begin position="1509"/>
        <end position="1536"/>
    </location>
</feature>
<feature type="region of interest" description="Disordered" evidence="13">
    <location>
        <begin position="624"/>
        <end position="707"/>
    </location>
</feature>
<dbReference type="OMA" id="DMELHLA"/>
<evidence type="ECO:0000256" key="7">
    <source>
        <dbReference type="ARBA" id="ARBA00022786"/>
    </source>
</evidence>
<feature type="domain" description="USP" evidence="14">
    <location>
        <begin position="499"/>
        <end position="1042"/>
    </location>
</feature>
<keyword evidence="4" id="KW-0645">Protease</keyword>
<dbReference type="PROSITE" id="PS00973">
    <property type="entry name" value="USP_2"/>
    <property type="match status" value="1"/>
</dbReference>
<dbReference type="Gene3D" id="3.30.40.10">
    <property type="entry name" value="Zinc/RING finger domain, C3HC4 (zinc finger)"/>
    <property type="match status" value="1"/>
</dbReference>
<evidence type="ECO:0000256" key="10">
    <source>
        <dbReference type="ARBA" id="ARBA00022833"/>
    </source>
</evidence>
<dbReference type="GO" id="GO:0006508">
    <property type="term" value="P:proteolysis"/>
    <property type="evidence" value="ECO:0007669"/>
    <property type="project" value="UniProtKB-KW"/>
</dbReference>
<feature type="domain" description="UBP-type" evidence="15">
    <location>
        <begin position="229"/>
        <end position="373"/>
    </location>
</feature>
<feature type="region of interest" description="Disordered" evidence="13">
    <location>
        <begin position="1695"/>
        <end position="1793"/>
    </location>
</feature>